<reference evidence="3 4" key="3">
    <citation type="journal article" date="2017" name="G3 (Bethesda)">
        <title>Comparative analysis highlights variable genome content of wheat rusts and divergence of the mating loci.</title>
        <authorList>
            <person name="Cuomo C.A."/>
            <person name="Bakkeren G."/>
            <person name="Khalil H.B."/>
            <person name="Panwar V."/>
            <person name="Joly D."/>
            <person name="Linning R."/>
            <person name="Sakthikumar S."/>
            <person name="Song X."/>
            <person name="Adiconis X."/>
            <person name="Fan L."/>
            <person name="Goldberg J.M."/>
            <person name="Levin J.Z."/>
            <person name="Young S."/>
            <person name="Zeng Q."/>
            <person name="Anikster Y."/>
            <person name="Bruce M."/>
            <person name="Wang M."/>
            <person name="Yin C."/>
            <person name="McCallum B."/>
            <person name="Szabo L.J."/>
            <person name="Hulbert S."/>
            <person name="Chen X."/>
            <person name="Fellers J.P."/>
        </authorList>
    </citation>
    <scope>NUCLEOTIDE SEQUENCE</scope>
    <source>
        <strain evidence="3">isolate 1-1 / race 1 (BBBD)</strain>
        <strain evidence="4">Isolate 1-1 / race 1 (BBBD)</strain>
    </source>
</reference>
<feature type="region of interest" description="Disordered" evidence="1">
    <location>
        <begin position="45"/>
        <end position="68"/>
    </location>
</feature>
<reference evidence="2" key="2">
    <citation type="submission" date="2016-05" db="EMBL/GenBank/DDBJ databases">
        <title>Comparative analysis highlights variable genome content of wheat rusts and divergence of the mating loci.</title>
        <authorList>
            <person name="Cuomo C.A."/>
            <person name="Bakkeren G."/>
            <person name="Szabo L."/>
            <person name="Khalil H."/>
            <person name="Joly D."/>
            <person name="Goldberg J."/>
            <person name="Young S."/>
            <person name="Zeng Q."/>
            <person name="Fellers J."/>
        </authorList>
    </citation>
    <scope>NUCLEOTIDE SEQUENCE [LARGE SCALE GENOMIC DNA]</scope>
    <source>
        <strain evidence="2">1-1 BBBD Race 1</strain>
    </source>
</reference>
<evidence type="ECO:0000313" key="3">
    <source>
        <dbReference type="EnsemblFungi" id="PTTG_03092-t43_1-p1"/>
    </source>
</evidence>
<proteinExistence type="predicted"/>
<evidence type="ECO:0000313" key="2">
    <source>
        <dbReference type="EMBL" id="OAV94747.1"/>
    </source>
</evidence>
<feature type="region of interest" description="Disordered" evidence="1">
    <location>
        <begin position="529"/>
        <end position="557"/>
    </location>
</feature>
<feature type="region of interest" description="Disordered" evidence="1">
    <location>
        <begin position="259"/>
        <end position="279"/>
    </location>
</feature>
<dbReference type="EMBL" id="ADAS02000037">
    <property type="protein sequence ID" value="OAV94747.1"/>
    <property type="molecule type" value="Genomic_DNA"/>
</dbReference>
<dbReference type="EnsemblFungi" id="PTTG_03092-t43_1">
    <property type="protein sequence ID" value="PTTG_03092-t43_1-p1"/>
    <property type="gene ID" value="PTTG_03092"/>
</dbReference>
<sequence length="670" mass="74967">MAIDKSTSMGRRPPASLSLSIQTGHAPAALAADLPLTANSVTFPSAPSLSSTSSASTPTSCSSASSFTHHLRSFNPPNVPVLRHSSASLSNLLGRPLQAHHPESPHPHYHTITAAQIKKYLLTQPSTPCHSPPANSIQFPPSSPTWDQHAAPVDALAESADPRDAFDRLIEHWLTSKFEPDLISSQYTASPHQSLIPELDILVGFKAISDQLSLPPLDRHQVWATLRHVFPSVRSWARPTPPGLRSNQEFVVVGIKLKTPTSNDPAKPETRTDAPKNQHQQTCQFDKLDFKKPIPSGMHSTELIEYMRQRICELEPQPSAKVPRLPFHKLKPKTRADQGDSKKHDYAPLRLFRFDYPRRTLYSDKAQRDLVSLLGQRIWTSVIQACKYTKDDFQAGEILVASWTENMDKYEFDLICKNSKSSETRSSETTSKKTIKIGYPFHKTHPPIKLFKSQPIHDFNALVFGDEKRQADVMMQDYRNGASAHNLPRLRDFRIVQISTYPGLTSRDPKRGGVQGKFSSLSKGAFAAKTKTTSTHLDNNNQTACRGGARHEKRRGKSLDLFNNPLVLAPVDGRKDGSDKAPLTSFLGQINQNFHEKRKSFTLDKLFNYQPQQQQDPSDSIRPDNKNTNNTSSAYTCSSTLTLQEITIEFNLLRLNQLKIQIKVLQKDDS</sequence>
<dbReference type="OrthoDB" id="2507531at2759"/>
<name>A0A180GPJ9_PUCT1</name>
<organism evidence="2">
    <name type="scientific">Puccinia triticina (isolate 1-1 / race 1 (BBBD))</name>
    <name type="common">Brown leaf rust fungus</name>
    <dbReference type="NCBI Taxonomy" id="630390"/>
    <lineage>
        <taxon>Eukaryota</taxon>
        <taxon>Fungi</taxon>
        <taxon>Dikarya</taxon>
        <taxon>Basidiomycota</taxon>
        <taxon>Pucciniomycotina</taxon>
        <taxon>Pucciniomycetes</taxon>
        <taxon>Pucciniales</taxon>
        <taxon>Pucciniaceae</taxon>
        <taxon>Puccinia</taxon>
    </lineage>
</organism>
<dbReference type="AlphaFoldDB" id="A0A180GPJ9"/>
<evidence type="ECO:0000256" key="1">
    <source>
        <dbReference type="SAM" id="MobiDB-lite"/>
    </source>
</evidence>
<feature type="region of interest" description="Disordered" evidence="1">
    <location>
        <begin position="611"/>
        <end position="634"/>
    </location>
</feature>
<dbReference type="Proteomes" id="UP000005240">
    <property type="component" value="Unassembled WGS sequence"/>
</dbReference>
<feature type="compositionally biased region" description="Polar residues" evidence="1">
    <location>
        <begin position="530"/>
        <end position="544"/>
    </location>
</feature>
<feature type="compositionally biased region" description="Low complexity" evidence="1">
    <location>
        <begin position="45"/>
        <end position="66"/>
    </location>
</feature>
<reference evidence="3" key="4">
    <citation type="submission" date="2025-05" db="UniProtKB">
        <authorList>
            <consortium name="EnsemblFungi"/>
        </authorList>
    </citation>
    <scope>IDENTIFICATION</scope>
    <source>
        <strain evidence="3">isolate 1-1 / race 1 (BBBD)</strain>
    </source>
</reference>
<dbReference type="VEuPathDB" id="FungiDB:PTTG_03092"/>
<protein>
    <submittedName>
        <fullName evidence="2 3">Uncharacterized protein</fullName>
    </submittedName>
</protein>
<evidence type="ECO:0000313" key="4">
    <source>
        <dbReference type="Proteomes" id="UP000005240"/>
    </source>
</evidence>
<accession>A0A180GPJ9</accession>
<feature type="compositionally biased region" description="Basic and acidic residues" evidence="1">
    <location>
        <begin position="266"/>
        <end position="276"/>
    </location>
</feature>
<reference evidence="2" key="1">
    <citation type="submission" date="2009-11" db="EMBL/GenBank/DDBJ databases">
        <authorList>
            <consortium name="The Broad Institute Genome Sequencing Platform"/>
            <person name="Ward D."/>
            <person name="Feldgarden M."/>
            <person name="Earl A."/>
            <person name="Young S.K."/>
            <person name="Zeng Q."/>
            <person name="Koehrsen M."/>
            <person name="Alvarado L."/>
            <person name="Berlin A."/>
            <person name="Bochicchio J."/>
            <person name="Borenstein D."/>
            <person name="Chapman S.B."/>
            <person name="Chen Z."/>
            <person name="Engels R."/>
            <person name="Freedman E."/>
            <person name="Gellesch M."/>
            <person name="Goldberg J."/>
            <person name="Griggs A."/>
            <person name="Gujja S."/>
            <person name="Heilman E."/>
            <person name="Heiman D."/>
            <person name="Hepburn T."/>
            <person name="Howarth C."/>
            <person name="Jen D."/>
            <person name="Larson L."/>
            <person name="Lewis B."/>
            <person name="Mehta T."/>
            <person name="Park D."/>
            <person name="Pearson M."/>
            <person name="Roberts A."/>
            <person name="Saif S."/>
            <person name="Shea T."/>
            <person name="Shenoy N."/>
            <person name="Sisk P."/>
            <person name="Stolte C."/>
            <person name="Sykes S."/>
            <person name="Thomson T."/>
            <person name="Walk T."/>
            <person name="White J."/>
            <person name="Yandava C."/>
            <person name="Izard J."/>
            <person name="Baranova O.V."/>
            <person name="Blanton J.M."/>
            <person name="Tanner A.C."/>
            <person name="Dewhirst F.E."/>
            <person name="Haas B."/>
            <person name="Nusbaum C."/>
            <person name="Birren B."/>
        </authorList>
    </citation>
    <scope>NUCLEOTIDE SEQUENCE [LARGE SCALE GENOMIC DNA]</scope>
    <source>
        <strain evidence="2">1-1 BBBD Race 1</strain>
    </source>
</reference>
<gene>
    <name evidence="2" type="ORF">PTTG_03092</name>
</gene>
<keyword evidence="4" id="KW-1185">Reference proteome</keyword>